<gene>
    <name evidence="1" type="ORF">CLIB1444_04S10198</name>
</gene>
<protein>
    <submittedName>
        <fullName evidence="1">Uncharacterized protein</fullName>
    </submittedName>
</protein>
<organism evidence="1 2">
    <name type="scientific">[Candida] jaroonii</name>
    <dbReference type="NCBI Taxonomy" id="467808"/>
    <lineage>
        <taxon>Eukaryota</taxon>
        <taxon>Fungi</taxon>
        <taxon>Dikarya</taxon>
        <taxon>Ascomycota</taxon>
        <taxon>Saccharomycotina</taxon>
        <taxon>Pichiomycetes</taxon>
        <taxon>Debaryomycetaceae</taxon>
        <taxon>Yamadazyma</taxon>
    </lineage>
</organism>
<evidence type="ECO:0000313" key="2">
    <source>
        <dbReference type="Proteomes" id="UP001152531"/>
    </source>
</evidence>
<reference evidence="1" key="1">
    <citation type="submission" date="2022-06" db="EMBL/GenBank/DDBJ databases">
        <authorList>
            <person name="Legras J.-L."/>
            <person name="Devillers H."/>
            <person name="Grondin C."/>
        </authorList>
    </citation>
    <scope>NUCLEOTIDE SEQUENCE</scope>
    <source>
        <strain evidence="1">CLIB 1444</strain>
    </source>
</reference>
<comment type="caution">
    <text evidence="1">The sequence shown here is derived from an EMBL/GenBank/DDBJ whole genome shotgun (WGS) entry which is preliminary data.</text>
</comment>
<sequence length="134" mass="15226">MTNYGDHTDFRILKFTVKIEGRDDEITVPIYGAEEILMAIPEGTKYQSTIHFLALKSLKNFVYTQAAVKAGITVKKTVTELGDFEPREEPYSIEFKEDQTPSGFFFRGKCPVKSTYTLDGEVVLENSWTVEVTK</sequence>
<evidence type="ECO:0000313" key="1">
    <source>
        <dbReference type="EMBL" id="CAH6720888.1"/>
    </source>
</evidence>
<keyword evidence="2" id="KW-1185">Reference proteome</keyword>
<name>A0ACA9Y7C4_9ASCO</name>
<accession>A0ACA9Y7C4</accession>
<dbReference type="EMBL" id="CALSDN010000004">
    <property type="protein sequence ID" value="CAH6720888.1"/>
    <property type="molecule type" value="Genomic_DNA"/>
</dbReference>
<dbReference type="Proteomes" id="UP001152531">
    <property type="component" value="Unassembled WGS sequence"/>
</dbReference>
<proteinExistence type="predicted"/>